<evidence type="ECO:0000313" key="1">
    <source>
        <dbReference type="EMBL" id="PCS22413.1"/>
    </source>
</evidence>
<gene>
    <name evidence="1" type="ORF">BTN49_1938</name>
</gene>
<dbReference type="Proteomes" id="UP000219020">
    <property type="component" value="Unassembled WGS sequence"/>
</dbReference>
<reference evidence="2" key="1">
    <citation type="submission" date="2017-04" db="EMBL/GenBank/DDBJ databases">
        <title>Genome evolution of the luminous symbionts of deep sea anglerfish.</title>
        <authorList>
            <person name="Hendry T.A."/>
        </authorList>
    </citation>
    <scope>NUCLEOTIDE SEQUENCE [LARGE SCALE GENOMIC DNA]</scope>
</reference>
<dbReference type="AlphaFoldDB" id="A0A2A5T2L9"/>
<accession>A0A2A5T2L9</accession>
<sequence length="37" mass="4204">MLSPKLTFRDYTTKVGKTLANVKAMDKVKRLGMPVHQ</sequence>
<proteinExistence type="predicted"/>
<dbReference type="EMBL" id="NBYY01000020">
    <property type="protein sequence ID" value="PCS22413.1"/>
    <property type="molecule type" value="Genomic_DNA"/>
</dbReference>
<evidence type="ECO:0000313" key="2">
    <source>
        <dbReference type="Proteomes" id="UP000219020"/>
    </source>
</evidence>
<keyword evidence="2" id="KW-1185">Reference proteome</keyword>
<comment type="caution">
    <text evidence="1">The sequence shown here is derived from an EMBL/GenBank/DDBJ whole genome shotgun (WGS) entry which is preliminary data.</text>
</comment>
<evidence type="ECO:0008006" key="3">
    <source>
        <dbReference type="Google" id="ProtNLM"/>
    </source>
</evidence>
<name>A0A2A5T2L9_9GAMM</name>
<organism evidence="1 2">
    <name type="scientific">Candidatus Enterovibrio escicola</name>
    <dbReference type="NCBI Taxonomy" id="1927127"/>
    <lineage>
        <taxon>Bacteria</taxon>
        <taxon>Pseudomonadati</taxon>
        <taxon>Pseudomonadota</taxon>
        <taxon>Gammaproteobacteria</taxon>
        <taxon>Vibrionales</taxon>
        <taxon>Vibrionaceae</taxon>
        <taxon>Enterovibrio</taxon>
    </lineage>
</organism>
<protein>
    <recommendedName>
        <fullName evidence="3">Mobile element protein</fullName>
    </recommendedName>
</protein>